<gene>
    <name evidence="6" type="ORF">FC07_GL002117</name>
</gene>
<dbReference type="Proteomes" id="UP000051461">
    <property type="component" value="Unassembled WGS sequence"/>
</dbReference>
<protein>
    <recommendedName>
        <fullName evidence="5">Probable membrane transporter protein</fullName>
    </recommendedName>
</protein>
<comment type="similarity">
    <text evidence="5">Belongs to the 4-toluene sulfonate uptake permease (TSUP) (TC 2.A.102) family.</text>
</comment>
<evidence type="ECO:0000256" key="2">
    <source>
        <dbReference type="ARBA" id="ARBA00022692"/>
    </source>
</evidence>
<comment type="subcellular location">
    <subcellularLocation>
        <location evidence="5">Cell membrane</location>
        <topology evidence="5">Multi-pass membrane protein</topology>
    </subcellularLocation>
    <subcellularLocation>
        <location evidence="1">Membrane</location>
        <topology evidence="1">Multi-pass membrane protein</topology>
    </subcellularLocation>
</comment>
<sequence length="293" mass="31246">MTLVVQILLAVLLVYFVIIWGRDLIVNRHKLNDGNPIVSGVIGFITNFMDALGIGSYAPTTMLLKLTKYLKSDKLLPGTLTIACSIPVLTEAFLFIKSVDISGATLLSLILASVVGSFLGSKFISRFDEKKIQVIMGFALIITAVLMILSNMGYLAALSNGNKATALTGGKLIIGIVGNFILGALMVAGIGLYAPCMAMVYLLGLTPIAAFPIMMASCAALMPVASREFIRKGDYNRNACIGITIGGIIGVFVAVKLVKSLDMHVLTWLVIVVVTYTAITMLYSGFKHAKSAN</sequence>
<dbReference type="PANTHER" id="PTHR43483:SF3">
    <property type="entry name" value="MEMBRANE TRANSPORTER PROTEIN HI_0806-RELATED"/>
    <property type="match status" value="1"/>
</dbReference>
<dbReference type="EMBL" id="AZDA01000030">
    <property type="protein sequence ID" value="KRK39940.1"/>
    <property type="molecule type" value="Genomic_DNA"/>
</dbReference>
<feature type="transmembrane region" description="Helical" evidence="5">
    <location>
        <begin position="101"/>
        <end position="120"/>
    </location>
</feature>
<evidence type="ECO:0000256" key="4">
    <source>
        <dbReference type="ARBA" id="ARBA00023136"/>
    </source>
</evidence>
<evidence type="ECO:0000256" key="3">
    <source>
        <dbReference type="ARBA" id="ARBA00022989"/>
    </source>
</evidence>
<comment type="caution">
    <text evidence="6">The sequence shown here is derived from an EMBL/GenBank/DDBJ whole genome shotgun (WGS) entry which is preliminary data.</text>
</comment>
<dbReference type="PANTHER" id="PTHR43483">
    <property type="entry name" value="MEMBRANE TRANSPORTER PROTEIN HI_0806-RELATED"/>
    <property type="match status" value="1"/>
</dbReference>
<reference evidence="6 7" key="1">
    <citation type="journal article" date="2015" name="Genome Announc.">
        <title>Expanding the biotechnology potential of lactobacilli through comparative genomics of 213 strains and associated genera.</title>
        <authorList>
            <person name="Sun Z."/>
            <person name="Harris H.M."/>
            <person name="McCann A."/>
            <person name="Guo C."/>
            <person name="Argimon S."/>
            <person name="Zhang W."/>
            <person name="Yang X."/>
            <person name="Jeffery I.B."/>
            <person name="Cooney J.C."/>
            <person name="Kagawa T.F."/>
            <person name="Liu W."/>
            <person name="Song Y."/>
            <person name="Salvetti E."/>
            <person name="Wrobel A."/>
            <person name="Rasinkangas P."/>
            <person name="Parkhill J."/>
            <person name="Rea M.C."/>
            <person name="O'Sullivan O."/>
            <person name="Ritari J."/>
            <person name="Douillard F.P."/>
            <person name="Paul Ross R."/>
            <person name="Yang R."/>
            <person name="Briner A.E."/>
            <person name="Felis G.E."/>
            <person name="de Vos W.M."/>
            <person name="Barrangou R."/>
            <person name="Klaenhammer T.R."/>
            <person name="Caufield P.W."/>
            <person name="Cui Y."/>
            <person name="Zhang H."/>
            <person name="O'Toole P.W."/>
        </authorList>
    </citation>
    <scope>NUCLEOTIDE SEQUENCE [LARGE SCALE GENOMIC DNA]</scope>
    <source>
        <strain evidence="6 7">DSM 20003</strain>
    </source>
</reference>
<keyword evidence="7" id="KW-1185">Reference proteome</keyword>
<feature type="transmembrane region" description="Helical" evidence="5">
    <location>
        <begin position="265"/>
        <end position="286"/>
    </location>
</feature>
<organism evidence="6 7">
    <name type="scientific">Loigolactobacillus bifermentans DSM 20003</name>
    <dbReference type="NCBI Taxonomy" id="1423726"/>
    <lineage>
        <taxon>Bacteria</taxon>
        <taxon>Bacillati</taxon>
        <taxon>Bacillota</taxon>
        <taxon>Bacilli</taxon>
        <taxon>Lactobacillales</taxon>
        <taxon>Lactobacillaceae</taxon>
        <taxon>Loigolactobacillus</taxon>
    </lineage>
</organism>
<evidence type="ECO:0000256" key="5">
    <source>
        <dbReference type="RuleBase" id="RU363041"/>
    </source>
</evidence>
<evidence type="ECO:0000256" key="1">
    <source>
        <dbReference type="ARBA" id="ARBA00004141"/>
    </source>
</evidence>
<evidence type="ECO:0000313" key="6">
    <source>
        <dbReference type="EMBL" id="KRK39940.1"/>
    </source>
</evidence>
<feature type="transmembrane region" description="Helical" evidence="5">
    <location>
        <begin position="37"/>
        <end position="54"/>
    </location>
</feature>
<feature type="transmembrane region" description="Helical" evidence="5">
    <location>
        <begin position="172"/>
        <end position="193"/>
    </location>
</feature>
<dbReference type="STRING" id="1423726.FC07_GL002117"/>
<feature type="transmembrane region" description="Helical" evidence="5">
    <location>
        <begin position="132"/>
        <end position="152"/>
    </location>
</feature>
<keyword evidence="2 5" id="KW-0812">Transmembrane</keyword>
<dbReference type="AlphaFoldDB" id="A0A0R1H7K3"/>
<name>A0A0R1H7K3_9LACO</name>
<keyword evidence="3 5" id="KW-1133">Transmembrane helix</keyword>
<dbReference type="PATRIC" id="fig|1423726.3.peg.2194"/>
<keyword evidence="4 5" id="KW-0472">Membrane</keyword>
<dbReference type="GO" id="GO:0005886">
    <property type="term" value="C:plasma membrane"/>
    <property type="evidence" value="ECO:0007669"/>
    <property type="project" value="UniProtKB-SubCell"/>
</dbReference>
<dbReference type="InterPro" id="IPR002781">
    <property type="entry name" value="TM_pro_TauE-like"/>
</dbReference>
<feature type="transmembrane region" description="Helical" evidence="5">
    <location>
        <begin position="200"/>
        <end position="223"/>
    </location>
</feature>
<feature type="transmembrane region" description="Helical" evidence="5">
    <location>
        <begin position="235"/>
        <end position="258"/>
    </location>
</feature>
<evidence type="ECO:0000313" key="7">
    <source>
        <dbReference type="Proteomes" id="UP000051461"/>
    </source>
</evidence>
<dbReference type="Pfam" id="PF01925">
    <property type="entry name" value="TauE"/>
    <property type="match status" value="2"/>
</dbReference>
<keyword evidence="5" id="KW-1003">Cell membrane</keyword>
<proteinExistence type="inferred from homology"/>
<accession>A0A0R1H7K3</accession>
<feature type="transmembrane region" description="Helical" evidence="5">
    <location>
        <begin position="75"/>
        <end position="95"/>
    </location>
</feature>